<comment type="caution">
    <text evidence="2">The sequence shown here is derived from an EMBL/GenBank/DDBJ whole genome shotgun (WGS) entry which is preliminary data.</text>
</comment>
<gene>
    <name evidence="2" type="ORF">EDE15_0871</name>
</gene>
<dbReference type="OrthoDB" id="9799243at2"/>
<proteinExistence type="predicted"/>
<organism evidence="2 3">
    <name type="scientific">Edaphobacter aggregans</name>
    <dbReference type="NCBI Taxonomy" id="570835"/>
    <lineage>
        <taxon>Bacteria</taxon>
        <taxon>Pseudomonadati</taxon>
        <taxon>Acidobacteriota</taxon>
        <taxon>Terriglobia</taxon>
        <taxon>Terriglobales</taxon>
        <taxon>Acidobacteriaceae</taxon>
        <taxon>Edaphobacter</taxon>
    </lineage>
</organism>
<dbReference type="RefSeq" id="WP_125484132.1">
    <property type="nucleotide sequence ID" value="NZ_RSDW01000001.1"/>
</dbReference>
<evidence type="ECO:0000313" key="2">
    <source>
        <dbReference type="EMBL" id="RSL15385.1"/>
    </source>
</evidence>
<feature type="transmembrane region" description="Helical" evidence="1">
    <location>
        <begin position="70"/>
        <end position="93"/>
    </location>
</feature>
<accession>A0A428MEQ3</accession>
<dbReference type="AlphaFoldDB" id="A0A428MEQ3"/>
<evidence type="ECO:0000256" key="1">
    <source>
        <dbReference type="SAM" id="Phobius"/>
    </source>
</evidence>
<feature type="transmembrane region" description="Helical" evidence="1">
    <location>
        <begin position="21"/>
        <end position="42"/>
    </location>
</feature>
<feature type="transmembrane region" description="Helical" evidence="1">
    <location>
        <begin position="222"/>
        <end position="242"/>
    </location>
</feature>
<keyword evidence="1" id="KW-1133">Transmembrane helix</keyword>
<evidence type="ECO:0000313" key="3">
    <source>
        <dbReference type="Proteomes" id="UP000269669"/>
    </source>
</evidence>
<evidence type="ECO:0008006" key="4">
    <source>
        <dbReference type="Google" id="ProtNLM"/>
    </source>
</evidence>
<reference evidence="2 3" key="1">
    <citation type="submission" date="2018-12" db="EMBL/GenBank/DDBJ databases">
        <title>Sequencing of bacterial isolates from soil warming experiment in Harvard Forest, Massachusetts, USA.</title>
        <authorList>
            <person name="Deangelis K."/>
        </authorList>
    </citation>
    <scope>NUCLEOTIDE SEQUENCE [LARGE SCALE GENOMIC DNA]</scope>
    <source>
        <strain evidence="2 3">EB153</strain>
    </source>
</reference>
<keyword evidence="1" id="KW-0812">Transmembrane</keyword>
<feature type="transmembrane region" description="Helical" evidence="1">
    <location>
        <begin position="134"/>
        <end position="154"/>
    </location>
</feature>
<protein>
    <recommendedName>
        <fullName evidence="4">Succinate dehydrogenase</fullName>
    </recommendedName>
</protein>
<sequence length="252" mass="28993">MAGSSADRRLNVFGSTLRRDAWWVELLPVIVILSSFGIYATFRAFEGKFYAWGPYLSPFYSPLIDPEHRWWRFSPALLILAGPLGFRATCYYYRKAYYRAFFLHPPACGVSEGGRGAYRGETRFPFILQNLHRWFLYLALVFLAFLWWDAIRAFFFQDGFGIGVGSLVLLANIVLLTLYTFSCHSLRHLAGGKLDCFSCTQFGPSRHSAWGWLSRLNERHMLFAWMSLFSVGLADLYVRMVSSGVLKDIRLL</sequence>
<dbReference type="Proteomes" id="UP000269669">
    <property type="component" value="Unassembled WGS sequence"/>
</dbReference>
<name>A0A428MEQ3_9BACT</name>
<feature type="transmembrane region" description="Helical" evidence="1">
    <location>
        <begin position="160"/>
        <end position="181"/>
    </location>
</feature>
<keyword evidence="3" id="KW-1185">Reference proteome</keyword>
<dbReference type="EMBL" id="RSDW01000001">
    <property type="protein sequence ID" value="RSL15385.1"/>
    <property type="molecule type" value="Genomic_DNA"/>
</dbReference>
<keyword evidence="1" id="KW-0472">Membrane</keyword>